<dbReference type="EMBL" id="LLXI01000941">
    <property type="protein sequence ID" value="PKY50915.1"/>
    <property type="molecule type" value="Genomic_DNA"/>
</dbReference>
<comment type="caution">
    <text evidence="1">The sequence shown here is derived from an EMBL/GenBank/DDBJ whole genome shotgun (WGS) entry which is preliminary data.</text>
</comment>
<evidence type="ECO:0000313" key="1">
    <source>
        <dbReference type="EMBL" id="PKY50915.1"/>
    </source>
</evidence>
<accession>A0A2I1GWC7</accession>
<organism evidence="1 2">
    <name type="scientific">Rhizophagus irregularis</name>
    <dbReference type="NCBI Taxonomy" id="588596"/>
    <lineage>
        <taxon>Eukaryota</taxon>
        <taxon>Fungi</taxon>
        <taxon>Fungi incertae sedis</taxon>
        <taxon>Mucoromycota</taxon>
        <taxon>Glomeromycotina</taxon>
        <taxon>Glomeromycetes</taxon>
        <taxon>Glomerales</taxon>
        <taxon>Glomeraceae</taxon>
        <taxon>Rhizophagus</taxon>
    </lineage>
</organism>
<dbReference type="AlphaFoldDB" id="A0A2I1GWC7"/>
<name>A0A2I1GWC7_9GLOM</name>
<gene>
    <name evidence="1" type="ORF">RhiirA4_406992</name>
</gene>
<dbReference type="Proteomes" id="UP000234323">
    <property type="component" value="Unassembled WGS sequence"/>
</dbReference>
<keyword evidence="2" id="KW-1185">Reference proteome</keyword>
<feature type="non-terminal residue" evidence="1">
    <location>
        <position position="53"/>
    </location>
</feature>
<evidence type="ECO:0000313" key="2">
    <source>
        <dbReference type="Proteomes" id="UP000234323"/>
    </source>
</evidence>
<reference evidence="1 2" key="1">
    <citation type="submission" date="2015-10" db="EMBL/GenBank/DDBJ databases">
        <title>Genome analyses suggest a sexual origin of heterokaryosis in a supposedly ancient asexual fungus.</title>
        <authorList>
            <person name="Ropars J."/>
            <person name="Sedzielewska K."/>
            <person name="Noel J."/>
            <person name="Charron P."/>
            <person name="Farinelli L."/>
            <person name="Marton T."/>
            <person name="Kruger M."/>
            <person name="Pelin A."/>
            <person name="Brachmann A."/>
            <person name="Corradi N."/>
        </authorList>
    </citation>
    <scope>NUCLEOTIDE SEQUENCE [LARGE SCALE GENOMIC DNA]</scope>
    <source>
        <strain evidence="1 2">A4</strain>
    </source>
</reference>
<protein>
    <submittedName>
        <fullName evidence="1">Uncharacterized protein</fullName>
    </submittedName>
</protein>
<sequence>MLLTVWNISSWFNSNKQLFPQACSIRDLSVVLVSQRTKSKTYKILIPKSKPGV</sequence>
<proteinExistence type="predicted"/>
<feature type="non-terminal residue" evidence="1">
    <location>
        <position position="1"/>
    </location>
</feature>